<dbReference type="Pfam" id="PF20573">
    <property type="entry name" value="DUF6782"/>
    <property type="match status" value="1"/>
</dbReference>
<dbReference type="OrthoDB" id="7834193at2"/>
<sequence>MYDTSPLNRFLKPLIIALSLLATQAPAGTICLPYPYANPGRPDAARLARIMNGLAPVLAEFVSLQAALDDRAPRICLSDELRDAHGYTDPEENRIVLDAALPLPMQRAVILHELRHLDQLATGACPSDDLSMRAAGLGVLAMEADASAITMLIAWYLRENGDASVWQAVEKWPTQADIATRFKNEMTLSGDISIATSAAFDQWFNSDWRRENYYLAACMDYLETQERNKQIPQYNPLAADFLNSLCQMPQGGTYVCSRTRVFAPD</sequence>
<accession>A0A1Y5T301</accession>
<evidence type="ECO:0000256" key="1">
    <source>
        <dbReference type="SAM" id="SignalP"/>
    </source>
</evidence>
<evidence type="ECO:0000313" key="3">
    <source>
        <dbReference type="EMBL" id="SLN53022.1"/>
    </source>
</evidence>
<gene>
    <name evidence="3" type="ORF">PEL8287_02827</name>
</gene>
<feature type="chain" id="PRO_5012396185" description="DUF6782 domain-containing protein" evidence="1">
    <location>
        <begin position="28"/>
        <end position="265"/>
    </location>
</feature>
<feature type="domain" description="DUF6782" evidence="2">
    <location>
        <begin position="27"/>
        <end position="256"/>
    </location>
</feature>
<reference evidence="3 4" key="1">
    <citation type="submission" date="2017-03" db="EMBL/GenBank/DDBJ databases">
        <authorList>
            <person name="Afonso C.L."/>
            <person name="Miller P.J."/>
            <person name="Scott M.A."/>
            <person name="Spackman E."/>
            <person name="Goraichik I."/>
            <person name="Dimitrov K.M."/>
            <person name="Suarez D.L."/>
            <person name="Swayne D.E."/>
        </authorList>
    </citation>
    <scope>NUCLEOTIDE SEQUENCE [LARGE SCALE GENOMIC DNA]</scope>
    <source>
        <strain evidence="3 4">CECT 8287</strain>
    </source>
</reference>
<proteinExistence type="predicted"/>
<feature type="signal peptide" evidence="1">
    <location>
        <begin position="1"/>
        <end position="27"/>
    </location>
</feature>
<keyword evidence="4" id="KW-1185">Reference proteome</keyword>
<dbReference type="Proteomes" id="UP000193827">
    <property type="component" value="Unassembled WGS sequence"/>
</dbReference>
<dbReference type="InterPro" id="IPR046709">
    <property type="entry name" value="DUF6782"/>
</dbReference>
<organism evidence="3 4">
    <name type="scientific">Roseovarius litorisediminis</name>
    <dbReference type="NCBI Taxonomy" id="1312363"/>
    <lineage>
        <taxon>Bacteria</taxon>
        <taxon>Pseudomonadati</taxon>
        <taxon>Pseudomonadota</taxon>
        <taxon>Alphaproteobacteria</taxon>
        <taxon>Rhodobacterales</taxon>
        <taxon>Roseobacteraceae</taxon>
        <taxon>Roseovarius</taxon>
    </lineage>
</organism>
<protein>
    <recommendedName>
        <fullName evidence="2">DUF6782 domain-containing protein</fullName>
    </recommendedName>
</protein>
<evidence type="ECO:0000313" key="4">
    <source>
        <dbReference type="Proteomes" id="UP000193827"/>
    </source>
</evidence>
<dbReference type="AlphaFoldDB" id="A0A1Y5T301"/>
<name>A0A1Y5T301_9RHOB</name>
<dbReference type="EMBL" id="FWFL01000007">
    <property type="protein sequence ID" value="SLN53022.1"/>
    <property type="molecule type" value="Genomic_DNA"/>
</dbReference>
<evidence type="ECO:0000259" key="2">
    <source>
        <dbReference type="Pfam" id="PF20573"/>
    </source>
</evidence>
<dbReference type="RefSeq" id="WP_085893051.1">
    <property type="nucleotide sequence ID" value="NZ_FWFL01000007.1"/>
</dbReference>
<keyword evidence="1" id="KW-0732">Signal</keyword>